<gene>
    <name evidence="2" type="ORF">AS031_10120</name>
</gene>
<dbReference type="Proteomes" id="UP000053199">
    <property type="component" value="Unassembled WGS sequence"/>
</dbReference>
<accession>A0A0V8IQ90</accession>
<evidence type="ECO:0000256" key="1">
    <source>
        <dbReference type="SAM" id="Phobius"/>
    </source>
</evidence>
<comment type="caution">
    <text evidence="2">The sequence shown here is derived from an EMBL/GenBank/DDBJ whole genome shotgun (WGS) entry which is preliminary data.</text>
</comment>
<protein>
    <recommendedName>
        <fullName evidence="4">DUF4383 domain-containing protein</fullName>
    </recommendedName>
</protein>
<keyword evidence="3" id="KW-1185">Reference proteome</keyword>
<dbReference type="Pfam" id="PF14325">
    <property type="entry name" value="DUF4383"/>
    <property type="match status" value="1"/>
</dbReference>
<keyword evidence="1" id="KW-1133">Transmembrane helix</keyword>
<sequence length="157" mass="16510">MASSTRTRRTRSGLQWAALGAGALFLAAGALGFVPGATNNHHALEFAGPGSKATLLGIFQVSVLHNVLHGIFGLAGVLAFRAHRHARSFFVYGGVAYLALWLFGLVASDETPLNILPANDPDNILHLVLGLAMIVVAIVLSPHTPRPSPHKQHQGAS</sequence>
<feature type="transmembrane region" description="Helical" evidence="1">
    <location>
        <begin position="56"/>
        <end position="80"/>
    </location>
</feature>
<dbReference type="AlphaFoldDB" id="A0A0V8IQ90"/>
<dbReference type="OrthoDB" id="572373at2"/>
<evidence type="ECO:0008006" key="4">
    <source>
        <dbReference type="Google" id="ProtNLM"/>
    </source>
</evidence>
<keyword evidence="1" id="KW-0812">Transmembrane</keyword>
<name>A0A0V8IQ90_9MICC</name>
<dbReference type="EMBL" id="LNQM01000003">
    <property type="protein sequence ID" value="KSU76930.1"/>
    <property type="molecule type" value="Genomic_DNA"/>
</dbReference>
<feature type="transmembrane region" description="Helical" evidence="1">
    <location>
        <begin position="123"/>
        <end position="141"/>
    </location>
</feature>
<organism evidence="2 3">
    <name type="scientific">Pseudarthrobacter enclensis</name>
    <dbReference type="NCBI Taxonomy" id="993070"/>
    <lineage>
        <taxon>Bacteria</taxon>
        <taxon>Bacillati</taxon>
        <taxon>Actinomycetota</taxon>
        <taxon>Actinomycetes</taxon>
        <taxon>Micrococcales</taxon>
        <taxon>Micrococcaceae</taxon>
        <taxon>Pseudarthrobacter</taxon>
    </lineage>
</organism>
<evidence type="ECO:0000313" key="3">
    <source>
        <dbReference type="Proteomes" id="UP000053199"/>
    </source>
</evidence>
<evidence type="ECO:0000313" key="2">
    <source>
        <dbReference type="EMBL" id="KSU76930.1"/>
    </source>
</evidence>
<keyword evidence="1" id="KW-0472">Membrane</keyword>
<reference evidence="2 3" key="1">
    <citation type="journal article" date="2014" name="Arch. Microbiol.">
        <title>Arthrobacter enclensis sp. nov., isolated from sediment sample.</title>
        <authorList>
            <person name="Dastager S.G."/>
            <person name="Liu Q."/>
            <person name="Tang S.K."/>
            <person name="Krishnamurthi S."/>
            <person name="Lee J.C."/>
            <person name="Li W.J."/>
        </authorList>
    </citation>
    <scope>NUCLEOTIDE SEQUENCE [LARGE SCALE GENOMIC DNA]</scope>
    <source>
        <strain evidence="2 3">NIO-1008</strain>
    </source>
</reference>
<proteinExistence type="predicted"/>
<dbReference type="STRING" id="993070.AS031_10120"/>
<dbReference type="RefSeq" id="WP_058267999.1">
    <property type="nucleotide sequence ID" value="NZ_FMAZ01000003.1"/>
</dbReference>
<feature type="transmembrane region" description="Helical" evidence="1">
    <location>
        <begin position="89"/>
        <end position="108"/>
    </location>
</feature>